<comment type="caution">
    <text evidence="1">The sequence shown here is derived from an EMBL/GenBank/DDBJ whole genome shotgun (WGS) entry which is preliminary data.</text>
</comment>
<sequence>MAQIIKRALLMSFDPTTYTASILLLEATSTVLAGVPIAFHMDGTSTLTNGALCAVLFFDENNSSDAVILAVYSTGSGVPTPPPGRITFVAGYRQIAGDTLSAGTVNTYTLVGGSSGLPATVLGVLYKAYFSSATVSAFIQMAPHAASDLSAYITLGNISTANATINGSGILPVDSSGRADIKALVGNCSLTLYTYGYVQ</sequence>
<gene>
    <name evidence="1" type="ORF">KDI_47760</name>
</gene>
<evidence type="ECO:0000313" key="1">
    <source>
        <dbReference type="EMBL" id="GCF11212.1"/>
    </source>
</evidence>
<keyword evidence="2" id="KW-1185">Reference proteome</keyword>
<dbReference type="EMBL" id="BIXY01000099">
    <property type="protein sequence ID" value="GCF11212.1"/>
    <property type="molecule type" value="Genomic_DNA"/>
</dbReference>
<dbReference type="RefSeq" id="WP_149404051.1">
    <property type="nucleotide sequence ID" value="NZ_BIXY01000099.1"/>
</dbReference>
<dbReference type="AlphaFoldDB" id="A0A5A5TIQ6"/>
<organism evidence="1 2">
    <name type="scientific">Dictyobacter arantiisoli</name>
    <dbReference type="NCBI Taxonomy" id="2014874"/>
    <lineage>
        <taxon>Bacteria</taxon>
        <taxon>Bacillati</taxon>
        <taxon>Chloroflexota</taxon>
        <taxon>Ktedonobacteria</taxon>
        <taxon>Ktedonobacterales</taxon>
        <taxon>Dictyobacteraceae</taxon>
        <taxon>Dictyobacter</taxon>
    </lineage>
</organism>
<name>A0A5A5TIQ6_9CHLR</name>
<dbReference type="Proteomes" id="UP000322530">
    <property type="component" value="Unassembled WGS sequence"/>
</dbReference>
<dbReference type="OrthoDB" id="153499at2"/>
<evidence type="ECO:0000313" key="2">
    <source>
        <dbReference type="Proteomes" id="UP000322530"/>
    </source>
</evidence>
<proteinExistence type="predicted"/>
<reference evidence="1 2" key="1">
    <citation type="submission" date="2019-01" db="EMBL/GenBank/DDBJ databases">
        <title>Draft genome sequence of Dictyobacter sp. Uno17.</title>
        <authorList>
            <person name="Wang C.M."/>
            <person name="Zheng Y."/>
            <person name="Sakai Y."/>
            <person name="Abe K."/>
            <person name="Yokota A."/>
            <person name="Yabe S."/>
        </authorList>
    </citation>
    <scope>NUCLEOTIDE SEQUENCE [LARGE SCALE GENOMIC DNA]</scope>
    <source>
        <strain evidence="1 2">Uno17</strain>
    </source>
</reference>
<accession>A0A5A5TIQ6</accession>
<protein>
    <submittedName>
        <fullName evidence="1">Uncharacterized protein</fullName>
    </submittedName>
</protein>